<dbReference type="Proteomes" id="UP000055611">
    <property type="component" value="Chromosome"/>
</dbReference>
<dbReference type="RefSeq" id="WP_066800313.1">
    <property type="nucleotide sequence ID" value="NZ_CP014206.1"/>
</dbReference>
<dbReference type="EMBL" id="SOBK01000007">
    <property type="protein sequence ID" value="TDT87948.1"/>
    <property type="molecule type" value="Genomic_DNA"/>
</dbReference>
<sequence>MTRERSVEKAHHLTFEELKLQDENGNDFWLARQLSKVLGYGEYRNFLPVIEKAKTSCENSGQPVSDHFVEVHEMIALGKGGQRAMESYALSRYACYLIVQNADPSKPVIANGQTYFAIQTRRQELADDESFQQLKEEEKRLFLREEMKEHNKQLVKAAQQAGVESGLDFAIFQNHGYKGLYGGLDAKAIHRHKGLKKSQNILDNMGSTELAANLFRATQTEEKLRRENIRGKQAANQTHFEVGKKVRQTIKELGGTMPEELPVPDEDLAKVARRVKAAEKKALGAKKEGGE</sequence>
<evidence type="ECO:0000259" key="1">
    <source>
        <dbReference type="Pfam" id="PF02498"/>
    </source>
</evidence>
<dbReference type="InterPro" id="IPR003497">
    <property type="entry name" value="BRO_N_domain"/>
</dbReference>
<dbReference type="EMBL" id="CP014206">
    <property type="protein sequence ID" value="AMK10237.1"/>
    <property type="molecule type" value="Genomic_DNA"/>
</dbReference>
<reference evidence="3 5" key="2">
    <citation type="submission" date="2019-03" db="EMBL/GenBank/DDBJ databases">
        <title>Genomic Encyclopedia of Type Strains, Phase IV (KMG-IV): sequencing the most valuable type-strain genomes for metagenomic binning, comparative biology and taxonomic classification.</title>
        <authorList>
            <person name="Goeker M."/>
        </authorList>
    </citation>
    <scope>NUCLEOTIDE SEQUENCE [LARGE SCALE GENOMIC DNA]</scope>
    <source>
        <strain evidence="3 5">DSM 101483</strain>
    </source>
</reference>
<dbReference type="Pfam" id="PF02498">
    <property type="entry name" value="Bro-N"/>
    <property type="match status" value="1"/>
</dbReference>
<evidence type="ECO:0000313" key="3">
    <source>
        <dbReference type="EMBL" id="TDT87948.1"/>
    </source>
</evidence>
<proteinExistence type="predicted"/>
<evidence type="ECO:0000313" key="2">
    <source>
        <dbReference type="EMBL" id="AMK10237.1"/>
    </source>
</evidence>
<evidence type="ECO:0000313" key="5">
    <source>
        <dbReference type="Proteomes" id="UP000295506"/>
    </source>
</evidence>
<keyword evidence="3" id="KW-0240">DNA-directed RNA polymerase</keyword>
<protein>
    <submittedName>
        <fullName evidence="3">DNA-directed RNA polymerase subunit N</fullName>
    </submittedName>
    <submittedName>
        <fullName evidence="2">Damage-inducible protein D</fullName>
    </submittedName>
</protein>
<gene>
    <name evidence="2" type="primary">dinD</name>
    <name evidence="2" type="ORF">AWY79_03430</name>
    <name evidence="3" type="ORF">EDC59_107143</name>
</gene>
<dbReference type="GO" id="GO:0000428">
    <property type="term" value="C:DNA-directed RNA polymerase complex"/>
    <property type="evidence" value="ECO:0007669"/>
    <property type="project" value="UniProtKB-KW"/>
</dbReference>
<name>A0A126QKA8_9BACT</name>
<dbReference type="NCBIfam" id="NF008573">
    <property type="entry name" value="PRK11525.1"/>
    <property type="match status" value="1"/>
</dbReference>
<keyword evidence="4" id="KW-1185">Reference proteome</keyword>
<accession>A0A126QKA8</accession>
<keyword evidence="3" id="KW-0804">Transcription</keyword>
<dbReference type="Proteomes" id="UP000295506">
    <property type="component" value="Unassembled WGS sequence"/>
</dbReference>
<feature type="domain" description="Bro-N" evidence="1">
    <location>
        <begin position="22"/>
        <end position="112"/>
    </location>
</feature>
<evidence type="ECO:0000313" key="4">
    <source>
        <dbReference type="Proteomes" id="UP000055611"/>
    </source>
</evidence>
<organism evidence="3 5">
    <name type="scientific">Pseudodesulfovibrio indicus</name>
    <dbReference type="NCBI Taxonomy" id="1716143"/>
    <lineage>
        <taxon>Bacteria</taxon>
        <taxon>Pseudomonadati</taxon>
        <taxon>Thermodesulfobacteriota</taxon>
        <taxon>Desulfovibrionia</taxon>
        <taxon>Desulfovibrionales</taxon>
        <taxon>Desulfovibrionaceae</taxon>
    </lineage>
</organism>
<reference evidence="2 4" key="1">
    <citation type="journal article" date="2016" name="Front. Microbiol.">
        <title>Genome Sequence of the Piezophilic, Mesophilic Sulfate-Reducing Bacterium Desulfovibrio indicus J2T.</title>
        <authorList>
            <person name="Cao J."/>
            <person name="Maignien L."/>
            <person name="Shao Z."/>
            <person name="Alain K."/>
            <person name="Jebbar M."/>
        </authorList>
    </citation>
    <scope>NUCLEOTIDE SEQUENCE [LARGE SCALE GENOMIC DNA]</scope>
    <source>
        <strain evidence="2 4">J2</strain>
    </source>
</reference>
<dbReference type="OrthoDB" id="9803893at2"/>
<dbReference type="AlphaFoldDB" id="A0A126QKA8"/>
<dbReference type="KEGG" id="dej:AWY79_03430"/>